<evidence type="ECO:0000256" key="1">
    <source>
        <dbReference type="ARBA" id="ARBA00000085"/>
    </source>
</evidence>
<dbReference type="InterPro" id="IPR005467">
    <property type="entry name" value="His_kinase_dom"/>
</dbReference>
<comment type="subcellular location">
    <subcellularLocation>
        <location evidence="2">Membrane</location>
    </subcellularLocation>
</comment>
<protein>
    <recommendedName>
        <fullName evidence="3">histidine kinase</fullName>
        <ecNumber evidence="3">2.7.13.3</ecNumber>
    </recommendedName>
</protein>
<evidence type="ECO:0000313" key="14">
    <source>
        <dbReference type="Proteomes" id="UP000316649"/>
    </source>
</evidence>
<dbReference type="EC" id="2.7.13.3" evidence="3"/>
<dbReference type="CDD" id="cd00082">
    <property type="entry name" value="HisKA"/>
    <property type="match status" value="1"/>
</dbReference>
<evidence type="ECO:0000256" key="2">
    <source>
        <dbReference type="ARBA" id="ARBA00004370"/>
    </source>
</evidence>
<reference evidence="13 14" key="1">
    <citation type="submission" date="2019-07" db="EMBL/GenBank/DDBJ databases">
        <title>The pathways for chlorine oxyanion respiration interact through the shared metabolite chlorate.</title>
        <authorList>
            <person name="Barnum T.P."/>
            <person name="Cheng Y."/>
            <person name="Hill K.A."/>
            <person name="Lucas L.N."/>
            <person name="Carlson H.K."/>
            <person name="Coates J.D."/>
        </authorList>
    </citation>
    <scope>NUCLEOTIDE SEQUENCE [LARGE SCALE GENOMIC DNA]</scope>
    <source>
        <strain evidence="13 14">BK-1</strain>
    </source>
</reference>
<dbReference type="GO" id="GO:0016020">
    <property type="term" value="C:membrane"/>
    <property type="evidence" value="ECO:0007669"/>
    <property type="project" value="UniProtKB-SubCell"/>
</dbReference>
<evidence type="ECO:0000256" key="5">
    <source>
        <dbReference type="ARBA" id="ARBA00022679"/>
    </source>
</evidence>
<evidence type="ECO:0000256" key="8">
    <source>
        <dbReference type="ARBA" id="ARBA00022989"/>
    </source>
</evidence>
<feature type="domain" description="Histidine kinase" evidence="11">
    <location>
        <begin position="486"/>
        <end position="701"/>
    </location>
</feature>
<dbReference type="OrthoDB" id="6735159at2"/>
<dbReference type="EMBL" id="VMNH01000023">
    <property type="protein sequence ID" value="TVO70749.1"/>
    <property type="molecule type" value="Genomic_DNA"/>
</dbReference>
<keyword evidence="4" id="KW-0597">Phosphoprotein</keyword>
<dbReference type="Pfam" id="PF00512">
    <property type="entry name" value="HisKA"/>
    <property type="match status" value="1"/>
</dbReference>
<dbReference type="SMART" id="SM00304">
    <property type="entry name" value="HAMP"/>
    <property type="match status" value="1"/>
</dbReference>
<dbReference type="InterPro" id="IPR036890">
    <property type="entry name" value="HATPase_C_sf"/>
</dbReference>
<dbReference type="InterPro" id="IPR003594">
    <property type="entry name" value="HATPase_dom"/>
</dbReference>
<dbReference type="InterPro" id="IPR003661">
    <property type="entry name" value="HisK_dim/P_dom"/>
</dbReference>
<dbReference type="PROSITE" id="PS50109">
    <property type="entry name" value="HIS_KIN"/>
    <property type="match status" value="1"/>
</dbReference>
<comment type="catalytic activity">
    <reaction evidence="1">
        <text>ATP + protein L-histidine = ADP + protein N-phospho-L-histidine.</text>
        <dbReference type="EC" id="2.7.13.3"/>
    </reaction>
</comment>
<dbReference type="PANTHER" id="PTHR45436:SF5">
    <property type="entry name" value="SENSOR HISTIDINE KINASE TRCS"/>
    <property type="match status" value="1"/>
</dbReference>
<organism evidence="13 14">
    <name type="scientific">Sedimenticola selenatireducens</name>
    <dbReference type="NCBI Taxonomy" id="191960"/>
    <lineage>
        <taxon>Bacteria</taxon>
        <taxon>Pseudomonadati</taxon>
        <taxon>Pseudomonadota</taxon>
        <taxon>Gammaproteobacteria</taxon>
        <taxon>Chromatiales</taxon>
        <taxon>Sedimenticolaceae</taxon>
        <taxon>Sedimenticola</taxon>
    </lineage>
</organism>
<keyword evidence="14" id="KW-1185">Reference proteome</keyword>
<dbReference type="Gene3D" id="1.10.287.130">
    <property type="match status" value="1"/>
</dbReference>
<keyword evidence="6 10" id="KW-0812">Transmembrane</keyword>
<dbReference type="CDD" id="cd00075">
    <property type="entry name" value="HATPase"/>
    <property type="match status" value="1"/>
</dbReference>
<keyword evidence="10" id="KW-0472">Membrane</keyword>
<keyword evidence="5" id="KW-0808">Transferase</keyword>
<evidence type="ECO:0000256" key="10">
    <source>
        <dbReference type="SAM" id="Phobius"/>
    </source>
</evidence>
<dbReference type="SUPFAM" id="SSF49344">
    <property type="entry name" value="CBD9-like"/>
    <property type="match status" value="1"/>
</dbReference>
<accession>A0A558DXN8</accession>
<dbReference type="Gene3D" id="6.10.340.10">
    <property type="match status" value="1"/>
</dbReference>
<dbReference type="Gene3D" id="2.60.40.1190">
    <property type="match status" value="1"/>
</dbReference>
<evidence type="ECO:0000313" key="13">
    <source>
        <dbReference type="EMBL" id="TVO70749.1"/>
    </source>
</evidence>
<evidence type="ECO:0000259" key="12">
    <source>
        <dbReference type="PROSITE" id="PS50885"/>
    </source>
</evidence>
<sequence length="709" mass="79992">MNHQRSFFRSIRFKLLLVSLTLLAIPWAGYRYIQETERFLRQTQETMLLGTAQAVAAILHNSPTLLTTSNDRKDDSDEPLIYLNPLTQSIQLDGYSEDWLPYLGNIERYPEQGEWQFESILGEYGSHLYLFIRIKDDRVLHLPPGATRMDLGDSVRISIQQASGQQVDYRIATTAPGWVTAQQMPTRKNDPYPVRREDRIQGEWQTSEHGYTLELRIPQYLVGDRIALSVSDLDDPTKPETAKFISTVSDGSQPLLGRIIRPDPEIGRMIGGLQHENARIWVLNRQQLVLARRGRLQPVDDAITAEDMPLPSPLQPLLRLILDQPSHHFEDEFSRSARLKGGEIEAALSGQPQTRRRHTPDEKAVILSAAWPIESDHGVVGAVLVEQSTNEILTLQNQALEKITGITLMLFLFTGLAILGFATLLTRRIRHLSSHIEAAVTPDGRIQGRLKPDQAEDEIGDLSRSFSSVLNRLSEYNRYLEAMASRLAHEFRTPLTIVKSSLENLNDNSDPEAQSRYIQRAEEGVSRLGLILHRMREATRLEQQLIQTEIETFDLNAMLEMALEGYRQAFSNVTFNLKGLDRQLFIKGAPDLISQALDKLISNAVDFHLYETTIELILTEQSTSLLRLAVRNQGPVLPPGMEQELFASMVSIRESKQGEPHLGLGLYLVRLISEFHGGHTEARNLPSGKGVEFSLVLPILKTARPHTDG</sequence>
<evidence type="ECO:0000256" key="3">
    <source>
        <dbReference type="ARBA" id="ARBA00012438"/>
    </source>
</evidence>
<dbReference type="InterPro" id="IPR050428">
    <property type="entry name" value="TCS_sensor_his_kinase"/>
</dbReference>
<dbReference type="PROSITE" id="PS50885">
    <property type="entry name" value="HAMP"/>
    <property type="match status" value="1"/>
</dbReference>
<evidence type="ECO:0000256" key="6">
    <source>
        <dbReference type="ARBA" id="ARBA00022692"/>
    </source>
</evidence>
<gene>
    <name evidence="13" type="primary">pdsS</name>
    <name evidence="13" type="ORF">FHP88_14900</name>
</gene>
<name>A0A558DXN8_9GAMM</name>
<dbReference type="SMART" id="SM00388">
    <property type="entry name" value="HisKA"/>
    <property type="match status" value="1"/>
</dbReference>
<dbReference type="GO" id="GO:0000155">
    <property type="term" value="F:phosphorelay sensor kinase activity"/>
    <property type="evidence" value="ECO:0007669"/>
    <property type="project" value="InterPro"/>
</dbReference>
<dbReference type="SUPFAM" id="SSF47384">
    <property type="entry name" value="Homodimeric domain of signal transducing histidine kinase"/>
    <property type="match status" value="1"/>
</dbReference>
<dbReference type="SUPFAM" id="SSF55874">
    <property type="entry name" value="ATPase domain of HSP90 chaperone/DNA topoisomerase II/histidine kinase"/>
    <property type="match status" value="1"/>
</dbReference>
<proteinExistence type="predicted"/>
<dbReference type="InterPro" id="IPR036097">
    <property type="entry name" value="HisK_dim/P_sf"/>
</dbReference>
<evidence type="ECO:0000256" key="7">
    <source>
        <dbReference type="ARBA" id="ARBA00022777"/>
    </source>
</evidence>
<dbReference type="Gene3D" id="3.30.565.10">
    <property type="entry name" value="Histidine kinase-like ATPase, C-terminal domain"/>
    <property type="match status" value="1"/>
</dbReference>
<dbReference type="SMART" id="SM00387">
    <property type="entry name" value="HATPase_c"/>
    <property type="match status" value="1"/>
</dbReference>
<keyword evidence="7 13" id="KW-0418">Kinase</keyword>
<dbReference type="Proteomes" id="UP000316649">
    <property type="component" value="Unassembled WGS sequence"/>
</dbReference>
<feature type="domain" description="HAMP" evidence="12">
    <location>
        <begin position="423"/>
        <end position="478"/>
    </location>
</feature>
<dbReference type="AlphaFoldDB" id="A0A558DXN8"/>
<dbReference type="InterPro" id="IPR022510">
    <property type="entry name" value="Sortase_His-kinase"/>
</dbReference>
<dbReference type="PANTHER" id="PTHR45436">
    <property type="entry name" value="SENSOR HISTIDINE KINASE YKOH"/>
    <property type="match status" value="1"/>
</dbReference>
<feature type="transmembrane region" description="Helical" evidence="10">
    <location>
        <begin position="403"/>
        <end position="425"/>
    </location>
</feature>
<keyword evidence="9" id="KW-0902">Two-component regulatory system</keyword>
<evidence type="ECO:0000259" key="11">
    <source>
        <dbReference type="PROSITE" id="PS50109"/>
    </source>
</evidence>
<evidence type="ECO:0000256" key="4">
    <source>
        <dbReference type="ARBA" id="ARBA00022553"/>
    </source>
</evidence>
<dbReference type="Pfam" id="PF02518">
    <property type="entry name" value="HATPase_c"/>
    <property type="match status" value="1"/>
</dbReference>
<dbReference type="RefSeq" id="WP_144359886.1">
    <property type="nucleotide sequence ID" value="NZ_VMNH01000023.1"/>
</dbReference>
<evidence type="ECO:0000256" key="9">
    <source>
        <dbReference type="ARBA" id="ARBA00023012"/>
    </source>
</evidence>
<keyword evidence="8 10" id="KW-1133">Transmembrane helix</keyword>
<dbReference type="InterPro" id="IPR003660">
    <property type="entry name" value="HAMP_dom"/>
</dbReference>
<comment type="caution">
    <text evidence="13">The sequence shown here is derived from an EMBL/GenBank/DDBJ whole genome shotgun (WGS) entry which is preliminary data.</text>
</comment>
<dbReference type="NCBIfam" id="TIGR03785">
    <property type="entry name" value="marine_sort_HK"/>
    <property type="match status" value="1"/>
</dbReference>